<organism evidence="1 2">
    <name type="scientific">Paractinoplanes toevensis</name>
    <dbReference type="NCBI Taxonomy" id="571911"/>
    <lineage>
        <taxon>Bacteria</taxon>
        <taxon>Bacillati</taxon>
        <taxon>Actinomycetota</taxon>
        <taxon>Actinomycetes</taxon>
        <taxon>Micromonosporales</taxon>
        <taxon>Micromonosporaceae</taxon>
        <taxon>Paractinoplanes</taxon>
    </lineage>
</organism>
<sequence>MPRPAFWGLADGHGADPCLTFLEPTFVARFVLYPEDDIVAKVANLDVFINLLDGSFWSLMIFTVDERAPLRCRICGRVEPRLYRGQIARASSVNAVATRTAGGASIPSS</sequence>
<evidence type="ECO:0000313" key="2">
    <source>
        <dbReference type="Proteomes" id="UP000677082"/>
    </source>
</evidence>
<reference evidence="1 2" key="1">
    <citation type="submission" date="2021-03" db="EMBL/GenBank/DDBJ databases">
        <title>Whole genome shotgun sequence of Actinoplanes toevensis NBRC 105298.</title>
        <authorList>
            <person name="Komaki H."/>
            <person name="Tamura T."/>
        </authorList>
    </citation>
    <scope>NUCLEOTIDE SEQUENCE [LARGE SCALE GENOMIC DNA]</scope>
    <source>
        <strain evidence="1 2">NBRC 105298</strain>
    </source>
</reference>
<name>A0A919WCE2_9ACTN</name>
<accession>A0A919WCE2</accession>
<evidence type="ECO:0000313" key="1">
    <source>
        <dbReference type="EMBL" id="GIM97586.1"/>
    </source>
</evidence>
<dbReference type="AlphaFoldDB" id="A0A919WCE2"/>
<dbReference type="Proteomes" id="UP000677082">
    <property type="component" value="Unassembled WGS sequence"/>
</dbReference>
<protein>
    <submittedName>
        <fullName evidence="1">Uncharacterized protein</fullName>
    </submittedName>
</protein>
<keyword evidence="2" id="KW-1185">Reference proteome</keyword>
<dbReference type="EMBL" id="BOQN01000151">
    <property type="protein sequence ID" value="GIM97586.1"/>
    <property type="molecule type" value="Genomic_DNA"/>
</dbReference>
<comment type="caution">
    <text evidence="1">The sequence shown here is derived from an EMBL/GenBank/DDBJ whole genome shotgun (WGS) entry which is preliminary data.</text>
</comment>
<gene>
    <name evidence="1" type="ORF">Ato02nite_093790</name>
</gene>
<proteinExistence type="predicted"/>